<dbReference type="FunCoup" id="A0A0Q3MN76">
    <property type="interactions" value="251"/>
</dbReference>
<name>A0A0Q3MN76_BRADI</name>
<organism evidence="2">
    <name type="scientific">Brachypodium distachyon</name>
    <name type="common">Purple false brome</name>
    <name type="synonym">Trachynia distachya</name>
    <dbReference type="NCBI Taxonomy" id="15368"/>
    <lineage>
        <taxon>Eukaryota</taxon>
        <taxon>Viridiplantae</taxon>
        <taxon>Streptophyta</taxon>
        <taxon>Embryophyta</taxon>
        <taxon>Tracheophyta</taxon>
        <taxon>Spermatophyta</taxon>
        <taxon>Magnoliopsida</taxon>
        <taxon>Liliopsida</taxon>
        <taxon>Poales</taxon>
        <taxon>Poaceae</taxon>
        <taxon>BOP clade</taxon>
        <taxon>Pooideae</taxon>
        <taxon>Stipodae</taxon>
        <taxon>Brachypodieae</taxon>
        <taxon>Brachypodium</taxon>
    </lineage>
</organism>
<proteinExistence type="predicted"/>
<evidence type="ECO:0000313" key="4">
    <source>
        <dbReference type="Proteomes" id="UP000008810"/>
    </source>
</evidence>
<dbReference type="AlphaFoldDB" id="A0A0Q3MN76"/>
<dbReference type="Gramene" id="KQK05630">
    <property type="protein sequence ID" value="KQK05630"/>
    <property type="gene ID" value="BRADI_2g21266v3"/>
</dbReference>
<accession>A0A0Q3MN76</accession>
<dbReference type="EnsemblPlants" id="KQK05630">
    <property type="protein sequence ID" value="KQK05630"/>
    <property type="gene ID" value="BRADI_2g21266v3"/>
</dbReference>
<reference evidence="2 3" key="1">
    <citation type="journal article" date="2010" name="Nature">
        <title>Genome sequencing and analysis of the model grass Brachypodium distachyon.</title>
        <authorList>
            <consortium name="International Brachypodium Initiative"/>
        </authorList>
    </citation>
    <scope>NUCLEOTIDE SEQUENCE [LARGE SCALE GENOMIC DNA]</scope>
    <source>
        <strain evidence="2 3">Bd21</strain>
    </source>
</reference>
<feature type="compositionally biased region" description="Low complexity" evidence="1">
    <location>
        <begin position="56"/>
        <end position="81"/>
    </location>
</feature>
<reference evidence="2" key="2">
    <citation type="submission" date="2017-06" db="EMBL/GenBank/DDBJ databases">
        <title>WGS assembly of Brachypodium distachyon.</title>
        <authorList>
            <consortium name="The International Brachypodium Initiative"/>
            <person name="Lucas S."/>
            <person name="Harmon-Smith M."/>
            <person name="Lail K."/>
            <person name="Tice H."/>
            <person name="Grimwood J."/>
            <person name="Bruce D."/>
            <person name="Barry K."/>
            <person name="Shu S."/>
            <person name="Lindquist E."/>
            <person name="Wang M."/>
            <person name="Pitluck S."/>
            <person name="Vogel J.P."/>
            <person name="Garvin D.F."/>
            <person name="Mockler T.C."/>
            <person name="Schmutz J."/>
            <person name="Rokhsar D."/>
            <person name="Bevan M.W."/>
        </authorList>
    </citation>
    <scope>NUCLEOTIDE SEQUENCE</scope>
    <source>
        <strain evidence="2">Bd21</strain>
    </source>
</reference>
<feature type="region of interest" description="Disordered" evidence="1">
    <location>
        <begin position="40"/>
        <end position="84"/>
    </location>
</feature>
<keyword evidence="4" id="KW-1185">Reference proteome</keyword>
<dbReference type="EMBL" id="CM000881">
    <property type="protein sequence ID" value="KQK05630.1"/>
    <property type="molecule type" value="Genomic_DNA"/>
</dbReference>
<protein>
    <submittedName>
        <fullName evidence="2 3">Uncharacterized protein</fullName>
    </submittedName>
</protein>
<sequence>MAGSAECRWLPHAPPRRSLPPWPSSQGCRLHGRGLHRACHVLPAPHPTPPRPQQLTSPSTPSGTAASSAPPLHAPPADLLPVPSAAQRCPAPAHGLLGCGSGCAGARAWRRRGRGPWTRGEVRAEPEPLAVRAQDAHLAHPTARGAAVAHAAVHRVARLLELGAPRRALRPHR</sequence>
<dbReference type="InParanoid" id="A0A0Q3MN76"/>
<evidence type="ECO:0000256" key="1">
    <source>
        <dbReference type="SAM" id="MobiDB-lite"/>
    </source>
</evidence>
<dbReference type="Proteomes" id="UP000008810">
    <property type="component" value="Chromosome 2"/>
</dbReference>
<evidence type="ECO:0000313" key="2">
    <source>
        <dbReference type="EMBL" id="KQK05630.1"/>
    </source>
</evidence>
<evidence type="ECO:0000313" key="3">
    <source>
        <dbReference type="EnsemblPlants" id="KQK05630"/>
    </source>
</evidence>
<gene>
    <name evidence="2" type="ORF">BRADI_2g21266v3</name>
</gene>
<feature type="region of interest" description="Disordered" evidence="1">
    <location>
        <begin position="1"/>
        <end position="25"/>
    </location>
</feature>
<reference evidence="3" key="3">
    <citation type="submission" date="2018-08" db="UniProtKB">
        <authorList>
            <consortium name="EnsemblPlants"/>
        </authorList>
    </citation>
    <scope>IDENTIFICATION</scope>
    <source>
        <strain evidence="3">cv. Bd21</strain>
    </source>
</reference>